<accession>C4J5D7</accession>
<dbReference type="EMBL" id="BT086034">
    <property type="protein sequence ID" value="ACR36387.1"/>
    <property type="molecule type" value="mRNA"/>
</dbReference>
<proteinExistence type="evidence at transcript level"/>
<protein>
    <submittedName>
        <fullName evidence="1">Uncharacterized protein</fullName>
    </submittedName>
</protein>
<dbReference type="AlphaFoldDB" id="C4J5D7"/>
<reference evidence="1" key="1">
    <citation type="journal article" date="2009" name="PLoS Genet.">
        <title>Sequencing, mapping, and analysis of 27,455 maize full-length cDNAs.</title>
        <authorList>
            <person name="Soderlund C."/>
            <person name="Descour A."/>
            <person name="Kudrna D."/>
            <person name="Bomhoff M."/>
            <person name="Boyd L."/>
            <person name="Currie J."/>
            <person name="Angelova A."/>
            <person name="Collura K."/>
            <person name="Wissotski M."/>
            <person name="Ashley E."/>
            <person name="Morrow D."/>
            <person name="Fernandes J."/>
            <person name="Walbot V."/>
            <person name="Yu Y."/>
        </authorList>
    </citation>
    <scope>NUCLEOTIDE SEQUENCE</scope>
    <source>
        <strain evidence="1">B73</strain>
    </source>
</reference>
<evidence type="ECO:0000313" key="1">
    <source>
        <dbReference type="EMBL" id="ACR36387.1"/>
    </source>
</evidence>
<organism evidence="1">
    <name type="scientific">Zea mays</name>
    <name type="common">Maize</name>
    <dbReference type="NCBI Taxonomy" id="4577"/>
    <lineage>
        <taxon>Eukaryota</taxon>
        <taxon>Viridiplantae</taxon>
        <taxon>Streptophyta</taxon>
        <taxon>Embryophyta</taxon>
        <taxon>Tracheophyta</taxon>
        <taxon>Spermatophyta</taxon>
        <taxon>Magnoliopsida</taxon>
        <taxon>Liliopsida</taxon>
        <taxon>Poales</taxon>
        <taxon>Poaceae</taxon>
        <taxon>PACMAD clade</taxon>
        <taxon>Panicoideae</taxon>
        <taxon>Andropogonodae</taxon>
        <taxon>Andropogoneae</taxon>
        <taxon>Tripsacinae</taxon>
        <taxon>Zea</taxon>
    </lineage>
</organism>
<name>C4J5D7_MAIZE</name>
<sequence length="525" mass="57008">MHEPRARVVGDEADDGPAKPGHLHRVLEQGVDEVVGPDVLGRVVVAVALREHEEVVAVEVHGVGVALHGGRALEHHLDRGVVREAAHRGGLPRGLDLLERHAGADRDERRVGEVEHAGRPGRQLLHGEAGVAAVLPRLQHGHPLGEAEGDVVHVGHLDGLGLVAASPPAGRPVPWADGALAERDEEAVVDAAPELRQQRVRRQAGQVAVEVERRGRVVLVGHLRHGRRAAVSAPAGRGSGCVVVGVLHYASGYEHRDLRVRRRRLVGERGHVVAAGRGVGDHEHVERLAGRDGHHVGGVRRDVVGVGAHHGELVAGDLEVVLGEERRVHEPEHVRLPLLHVENEVVLYDAGAVVEIAKFSIDSRPSGVITERAAIGEVLVHFHQISLPPFTYDDGNIHMRLMILEWVRAGLGADDDDAMQGCPEDGDVGVPPQRALLPVHLETVGERGVGLDWALRYHSGAIGPTRQALLYAMPVNCYFKGRLVDQVHNHRVPFRGLYRWAWKLTVDHSGQRIIAEVSDIHLLYL</sequence>
<reference evidence="1" key="2">
    <citation type="submission" date="2012-06" db="EMBL/GenBank/DDBJ databases">
        <authorList>
            <person name="Yu Y."/>
            <person name="Currie J."/>
            <person name="Lomeli R."/>
            <person name="Angelova A."/>
            <person name="Collura K."/>
            <person name="Wissotski M."/>
            <person name="Campos D."/>
            <person name="Kudrna D."/>
            <person name="Golser W."/>
            <person name="Ashely E."/>
            <person name="Descour A."/>
            <person name="Fernandes J."/>
            <person name="Soderlund C."/>
            <person name="Walbot V."/>
        </authorList>
    </citation>
    <scope>NUCLEOTIDE SEQUENCE</scope>
    <source>
        <strain evidence="1">B73</strain>
    </source>
</reference>